<gene>
    <name evidence="1" type="ORF">SFRICE_018500</name>
</gene>
<reference evidence="1" key="1">
    <citation type="submission" date="2016-07" db="EMBL/GenBank/DDBJ databases">
        <authorList>
            <person name="Bretaudeau A."/>
        </authorList>
    </citation>
    <scope>NUCLEOTIDE SEQUENCE</scope>
    <source>
        <strain evidence="1">Rice</strain>
        <tissue evidence="1">Whole body</tissue>
    </source>
</reference>
<accession>A0A2H1W0K8</accession>
<proteinExistence type="predicted"/>
<sequence length="324" mass="35392">MVSNRRRPTLDTPEALQVRCWAFAGSNRAGVSPDGKRSVPMDTRNTRGVTMIGKKGVDVTKLKKGLKPSGVTEKLSILPPYSESFNAYSTQSLAIVFGTKSLLTTILPTNAASEITARLMTLFKSLISNTLSQSLATVSARLRGENHPMTSPALGKARGSVRLLLTKNHPVPSPAFRAGAPVNPLGSPQLRIRHTQVVARSLELCPLYRNRLTTYYMGLIIQIVNSGCTLYSGITCRGKIINGFSPALVEARGSVKLLLTKNHPVPTSAFRAGAPKNLKTINLTKKSSPKPLVQRVIKYPYTSRCADEYRLNRVSIRSFSLKYI</sequence>
<dbReference type="AlphaFoldDB" id="A0A2H1W0K8"/>
<name>A0A2H1W0K8_SPOFR</name>
<protein>
    <submittedName>
        <fullName evidence="1">SFRICE_018500</fullName>
    </submittedName>
</protein>
<evidence type="ECO:0000313" key="1">
    <source>
        <dbReference type="EMBL" id="SOQ46044.1"/>
    </source>
</evidence>
<dbReference type="EMBL" id="ODYU01005317">
    <property type="protein sequence ID" value="SOQ46044.1"/>
    <property type="molecule type" value="Genomic_DNA"/>
</dbReference>
<organism evidence="1">
    <name type="scientific">Spodoptera frugiperda</name>
    <name type="common">Fall armyworm</name>
    <dbReference type="NCBI Taxonomy" id="7108"/>
    <lineage>
        <taxon>Eukaryota</taxon>
        <taxon>Metazoa</taxon>
        <taxon>Ecdysozoa</taxon>
        <taxon>Arthropoda</taxon>
        <taxon>Hexapoda</taxon>
        <taxon>Insecta</taxon>
        <taxon>Pterygota</taxon>
        <taxon>Neoptera</taxon>
        <taxon>Endopterygota</taxon>
        <taxon>Lepidoptera</taxon>
        <taxon>Glossata</taxon>
        <taxon>Ditrysia</taxon>
        <taxon>Noctuoidea</taxon>
        <taxon>Noctuidae</taxon>
        <taxon>Amphipyrinae</taxon>
        <taxon>Spodoptera</taxon>
    </lineage>
</organism>